<keyword evidence="2" id="KW-1185">Reference proteome</keyword>
<dbReference type="Proteomes" id="UP001215598">
    <property type="component" value="Unassembled WGS sequence"/>
</dbReference>
<proteinExistence type="predicted"/>
<dbReference type="AlphaFoldDB" id="A0AAD7N3S2"/>
<name>A0AAD7N3S2_9AGAR</name>
<accession>A0AAD7N3S2</accession>
<reference evidence="1" key="1">
    <citation type="submission" date="2023-03" db="EMBL/GenBank/DDBJ databases">
        <title>Massive genome expansion in bonnet fungi (Mycena s.s.) driven by repeated elements and novel gene families across ecological guilds.</title>
        <authorList>
            <consortium name="Lawrence Berkeley National Laboratory"/>
            <person name="Harder C.B."/>
            <person name="Miyauchi S."/>
            <person name="Viragh M."/>
            <person name="Kuo A."/>
            <person name="Thoen E."/>
            <person name="Andreopoulos B."/>
            <person name="Lu D."/>
            <person name="Skrede I."/>
            <person name="Drula E."/>
            <person name="Henrissat B."/>
            <person name="Morin E."/>
            <person name="Kohler A."/>
            <person name="Barry K."/>
            <person name="LaButti K."/>
            <person name="Morin E."/>
            <person name="Salamov A."/>
            <person name="Lipzen A."/>
            <person name="Mereny Z."/>
            <person name="Hegedus B."/>
            <person name="Baldrian P."/>
            <person name="Stursova M."/>
            <person name="Weitz H."/>
            <person name="Taylor A."/>
            <person name="Grigoriev I.V."/>
            <person name="Nagy L.G."/>
            <person name="Martin F."/>
            <person name="Kauserud H."/>
        </authorList>
    </citation>
    <scope>NUCLEOTIDE SEQUENCE</scope>
    <source>
        <strain evidence="1">CBHHK182m</strain>
    </source>
</reference>
<evidence type="ECO:0000313" key="1">
    <source>
        <dbReference type="EMBL" id="KAJ7745154.1"/>
    </source>
</evidence>
<dbReference type="EMBL" id="JARKIB010000084">
    <property type="protein sequence ID" value="KAJ7745154.1"/>
    <property type="molecule type" value="Genomic_DNA"/>
</dbReference>
<comment type="caution">
    <text evidence="1">The sequence shown here is derived from an EMBL/GenBank/DDBJ whole genome shotgun (WGS) entry which is preliminary data.</text>
</comment>
<organism evidence="1 2">
    <name type="scientific">Mycena metata</name>
    <dbReference type="NCBI Taxonomy" id="1033252"/>
    <lineage>
        <taxon>Eukaryota</taxon>
        <taxon>Fungi</taxon>
        <taxon>Dikarya</taxon>
        <taxon>Basidiomycota</taxon>
        <taxon>Agaricomycotina</taxon>
        <taxon>Agaricomycetes</taxon>
        <taxon>Agaricomycetidae</taxon>
        <taxon>Agaricales</taxon>
        <taxon>Marasmiineae</taxon>
        <taxon>Mycenaceae</taxon>
        <taxon>Mycena</taxon>
    </lineage>
</organism>
<protein>
    <submittedName>
        <fullName evidence="1">Uncharacterized protein</fullName>
    </submittedName>
</protein>
<evidence type="ECO:0000313" key="2">
    <source>
        <dbReference type="Proteomes" id="UP001215598"/>
    </source>
</evidence>
<sequence>MSVEISKYVAARIESRQNSQEKHDSGVLRGLEEYSSRFAARAKLTDHGRAEFQYLNVGIAMPTTRIGGAYDVRTGSSFPIHTPLNLRLDRVPPEAHVGNLKESRKNQREIAETKMHVNADAPNQTETKKKTAQIRVQEITKTLKLAWSLLPRRGIAKEDSEEGRGNTERQLDLLSTFARGTDMVVYRVCMSSLYVVAVICLRLRP</sequence>
<gene>
    <name evidence="1" type="ORF">B0H16DRAFT_1856819</name>
</gene>